<name>A0AA37L8Z1_9PEZI</name>
<proteinExistence type="predicted"/>
<dbReference type="AlphaFoldDB" id="A0AA37L8Z1"/>
<feature type="region of interest" description="Disordered" evidence="1">
    <location>
        <begin position="30"/>
        <end position="84"/>
    </location>
</feature>
<organism evidence="2 3">
    <name type="scientific">Colletotrichum spaethianum</name>
    <dbReference type="NCBI Taxonomy" id="700344"/>
    <lineage>
        <taxon>Eukaryota</taxon>
        <taxon>Fungi</taxon>
        <taxon>Dikarya</taxon>
        <taxon>Ascomycota</taxon>
        <taxon>Pezizomycotina</taxon>
        <taxon>Sordariomycetes</taxon>
        <taxon>Hypocreomycetidae</taxon>
        <taxon>Glomerellales</taxon>
        <taxon>Glomerellaceae</taxon>
        <taxon>Colletotrichum</taxon>
        <taxon>Colletotrichum spaethianum species complex</taxon>
    </lineage>
</organism>
<keyword evidence="3" id="KW-1185">Reference proteome</keyword>
<protein>
    <submittedName>
        <fullName evidence="2">Uncharacterized protein</fullName>
    </submittedName>
</protein>
<reference evidence="2 3" key="1">
    <citation type="submission" date="2022-03" db="EMBL/GenBank/DDBJ databases">
        <title>Genome data of Colletotrichum spp.</title>
        <authorList>
            <person name="Utami Y.D."/>
            <person name="Hiruma K."/>
        </authorList>
    </citation>
    <scope>NUCLEOTIDE SEQUENCE [LARGE SCALE GENOMIC DNA]</scope>
    <source>
        <strain evidence="2 3">MAFF 239500</strain>
    </source>
</reference>
<sequence length="84" mass="8675">MRYRTELGQWLTSVPSPAAGCGGSHLWARSPVGEPGGVPRSWGSTARLSAAESSNERGGPAVGLHQAASEGQLDLTPCKTSRSV</sequence>
<comment type="caution">
    <text evidence="2">The sequence shown here is derived from an EMBL/GenBank/DDBJ whole genome shotgun (WGS) entry which is preliminary data.</text>
</comment>
<gene>
    <name evidence="2" type="ORF">ColSpa_04208</name>
</gene>
<dbReference type="Proteomes" id="UP001055115">
    <property type="component" value="Unassembled WGS sequence"/>
</dbReference>
<evidence type="ECO:0000313" key="2">
    <source>
        <dbReference type="EMBL" id="GKT44027.1"/>
    </source>
</evidence>
<evidence type="ECO:0000313" key="3">
    <source>
        <dbReference type="Proteomes" id="UP001055115"/>
    </source>
</evidence>
<dbReference type="RefSeq" id="XP_049126377.1">
    <property type="nucleotide sequence ID" value="XM_049270420.1"/>
</dbReference>
<dbReference type="EMBL" id="BQXU01000008">
    <property type="protein sequence ID" value="GKT44027.1"/>
    <property type="molecule type" value="Genomic_DNA"/>
</dbReference>
<feature type="compositionally biased region" description="Polar residues" evidence="1">
    <location>
        <begin position="42"/>
        <end position="53"/>
    </location>
</feature>
<dbReference type="GeneID" id="73325010"/>
<accession>A0AA37L8Z1</accession>
<evidence type="ECO:0000256" key="1">
    <source>
        <dbReference type="SAM" id="MobiDB-lite"/>
    </source>
</evidence>